<evidence type="ECO:0000256" key="1">
    <source>
        <dbReference type="ARBA" id="ARBA00004651"/>
    </source>
</evidence>
<dbReference type="InterPro" id="IPR013612">
    <property type="entry name" value="AA_permease_N"/>
</dbReference>
<evidence type="ECO:0000259" key="11">
    <source>
        <dbReference type="Pfam" id="PF08403"/>
    </source>
</evidence>
<organism evidence="12">
    <name type="scientific">Oppiella nova</name>
    <dbReference type="NCBI Taxonomy" id="334625"/>
    <lineage>
        <taxon>Eukaryota</taxon>
        <taxon>Metazoa</taxon>
        <taxon>Ecdysozoa</taxon>
        <taxon>Arthropoda</taxon>
        <taxon>Chelicerata</taxon>
        <taxon>Arachnida</taxon>
        <taxon>Acari</taxon>
        <taxon>Acariformes</taxon>
        <taxon>Sarcoptiformes</taxon>
        <taxon>Oribatida</taxon>
        <taxon>Brachypylina</taxon>
        <taxon>Oppioidea</taxon>
        <taxon>Oppiidae</taxon>
        <taxon>Oppiella</taxon>
    </lineage>
</organism>
<dbReference type="GO" id="GO:0055075">
    <property type="term" value="P:potassium ion homeostasis"/>
    <property type="evidence" value="ECO:0007669"/>
    <property type="project" value="TreeGrafter"/>
</dbReference>
<accession>A0A7R9MS28</accession>
<dbReference type="InterPro" id="IPR004841">
    <property type="entry name" value="AA-permease/SLC12A_dom"/>
</dbReference>
<evidence type="ECO:0000256" key="7">
    <source>
        <dbReference type="ARBA" id="ARBA00023136"/>
    </source>
</evidence>
<keyword evidence="13" id="KW-1185">Reference proteome</keyword>
<feature type="transmembrane region" description="Helical" evidence="9">
    <location>
        <begin position="87"/>
        <end position="106"/>
    </location>
</feature>
<dbReference type="EMBL" id="OC960801">
    <property type="protein sequence ID" value="CAD7665423.1"/>
    <property type="molecule type" value="Genomic_DNA"/>
</dbReference>
<feature type="domain" description="Amino acid permease N-terminal" evidence="11">
    <location>
        <begin position="25"/>
        <end position="62"/>
    </location>
</feature>
<dbReference type="Pfam" id="PF08403">
    <property type="entry name" value="AA_permease_N"/>
    <property type="match status" value="1"/>
</dbReference>
<keyword evidence="4 9" id="KW-0812">Transmembrane</keyword>
<dbReference type="GO" id="GO:0055078">
    <property type="term" value="P:sodium ion homeostasis"/>
    <property type="evidence" value="ECO:0007669"/>
    <property type="project" value="TreeGrafter"/>
</dbReference>
<dbReference type="GO" id="GO:0008511">
    <property type="term" value="F:sodium:potassium:chloride symporter activity"/>
    <property type="evidence" value="ECO:0007669"/>
    <property type="project" value="TreeGrafter"/>
</dbReference>
<dbReference type="GO" id="GO:0006884">
    <property type="term" value="P:cell volume homeostasis"/>
    <property type="evidence" value="ECO:0007669"/>
    <property type="project" value="TreeGrafter"/>
</dbReference>
<dbReference type="Gene3D" id="1.20.1740.10">
    <property type="entry name" value="Amino acid/polyamine transporter I"/>
    <property type="match status" value="1"/>
</dbReference>
<evidence type="ECO:0000313" key="13">
    <source>
        <dbReference type="Proteomes" id="UP000728032"/>
    </source>
</evidence>
<evidence type="ECO:0000256" key="5">
    <source>
        <dbReference type="ARBA" id="ARBA00022989"/>
    </source>
</evidence>
<evidence type="ECO:0000256" key="2">
    <source>
        <dbReference type="ARBA" id="ARBA00010593"/>
    </source>
</evidence>
<dbReference type="Pfam" id="PF00324">
    <property type="entry name" value="AA_permease"/>
    <property type="match status" value="1"/>
</dbReference>
<dbReference type="EMBL" id="CAJPVJ010045976">
    <property type="protein sequence ID" value="CAG2182559.1"/>
    <property type="molecule type" value="Genomic_DNA"/>
</dbReference>
<feature type="transmembrane region" description="Helical" evidence="9">
    <location>
        <begin position="112"/>
        <end position="137"/>
    </location>
</feature>
<dbReference type="InterPro" id="IPR004842">
    <property type="entry name" value="SLC12A_fam"/>
</dbReference>
<keyword evidence="8" id="KW-0739">Sodium transport</keyword>
<evidence type="ECO:0000256" key="6">
    <source>
        <dbReference type="ARBA" id="ARBA00023053"/>
    </source>
</evidence>
<keyword evidence="8" id="KW-0406">Ion transport</keyword>
<evidence type="ECO:0008006" key="14">
    <source>
        <dbReference type="Google" id="ProtNLM"/>
    </source>
</evidence>
<keyword evidence="5 9" id="KW-1133">Transmembrane helix</keyword>
<evidence type="ECO:0000256" key="9">
    <source>
        <dbReference type="SAM" id="Phobius"/>
    </source>
</evidence>
<evidence type="ECO:0000256" key="3">
    <source>
        <dbReference type="ARBA" id="ARBA00022448"/>
    </source>
</evidence>
<feature type="non-terminal residue" evidence="12">
    <location>
        <position position="1"/>
    </location>
</feature>
<reference evidence="12" key="1">
    <citation type="submission" date="2020-11" db="EMBL/GenBank/DDBJ databases">
        <authorList>
            <person name="Tran Van P."/>
        </authorList>
    </citation>
    <scope>NUCLEOTIDE SEQUENCE</scope>
</reference>
<dbReference type="Proteomes" id="UP000728032">
    <property type="component" value="Unassembled WGS sequence"/>
</dbReference>
<gene>
    <name evidence="12" type="ORF">ONB1V03_LOCUS21980</name>
</gene>
<dbReference type="PANTHER" id="PTHR11827">
    <property type="entry name" value="SOLUTE CARRIER FAMILY 12, CATION COTRANSPORTERS"/>
    <property type="match status" value="1"/>
</dbReference>
<dbReference type="GO" id="GO:0055064">
    <property type="term" value="P:chloride ion homeostasis"/>
    <property type="evidence" value="ECO:0007669"/>
    <property type="project" value="TreeGrafter"/>
</dbReference>
<evidence type="ECO:0000256" key="4">
    <source>
        <dbReference type="ARBA" id="ARBA00022692"/>
    </source>
</evidence>
<keyword evidence="6" id="KW-0915">Sodium</keyword>
<dbReference type="AlphaFoldDB" id="A0A7R9MS28"/>
<dbReference type="GO" id="GO:0005886">
    <property type="term" value="C:plasma membrane"/>
    <property type="evidence" value="ECO:0007669"/>
    <property type="project" value="UniProtKB-SubCell"/>
</dbReference>
<evidence type="ECO:0000259" key="10">
    <source>
        <dbReference type="Pfam" id="PF00324"/>
    </source>
</evidence>
<sequence length="165" mass="18245">MTNESHENRFSVRSVSEGIDDHYLTREAPPRVDHYRNVMSVHCRISRPTLEELFVGHTNNNYLTKSTDPQKSGRTEGNIKLGWLQGVLMRCILNIWGVMLFLRLSWVVGEAGIGLAFVVMISATFITTITSISMCAISTNGEVKGGGTYYMISRSLGPEFGGAIG</sequence>
<evidence type="ECO:0000256" key="8">
    <source>
        <dbReference type="ARBA" id="ARBA00023201"/>
    </source>
</evidence>
<dbReference type="OrthoDB" id="2020542at2759"/>
<proteinExistence type="inferred from homology"/>
<comment type="subcellular location">
    <subcellularLocation>
        <location evidence="1">Cell membrane</location>
        <topology evidence="1">Multi-pass membrane protein</topology>
    </subcellularLocation>
</comment>
<protein>
    <recommendedName>
        <fullName evidence="14">Amino acid permease/ SLC12A domain-containing protein</fullName>
    </recommendedName>
</protein>
<keyword evidence="3" id="KW-0813">Transport</keyword>
<keyword evidence="7 9" id="KW-0472">Membrane</keyword>
<dbReference type="PANTHER" id="PTHR11827:SF103">
    <property type="entry name" value="SODIUM CHLORIDE COTRANSPORTER 69, ISOFORM E"/>
    <property type="match status" value="1"/>
</dbReference>
<comment type="similarity">
    <text evidence="2">Belongs to the SLC12A transporter family.</text>
</comment>
<name>A0A7R9MS28_9ACAR</name>
<dbReference type="GO" id="GO:1990573">
    <property type="term" value="P:potassium ion import across plasma membrane"/>
    <property type="evidence" value="ECO:0007669"/>
    <property type="project" value="TreeGrafter"/>
</dbReference>
<feature type="domain" description="Amino acid permease/ SLC12A" evidence="10">
    <location>
        <begin position="86"/>
        <end position="165"/>
    </location>
</feature>
<evidence type="ECO:0000313" key="12">
    <source>
        <dbReference type="EMBL" id="CAD7665423.1"/>
    </source>
</evidence>